<reference evidence="3 4" key="1">
    <citation type="journal article" date="2012" name="J. Bacteriol.">
        <title>Complete Genome Sequence of Mycobacterium vaccae Type Strain ATCC 25954.</title>
        <authorList>
            <person name="Ho Y.S."/>
            <person name="Adroub S.A."/>
            <person name="Abadi M."/>
            <person name="Al Alwan B."/>
            <person name="Alkhateeb R."/>
            <person name="Gao G."/>
            <person name="Ragab A."/>
            <person name="Ali S."/>
            <person name="van Soolingen D."/>
            <person name="Bitter W."/>
            <person name="Pain A."/>
            <person name="Abdallah A.M."/>
        </authorList>
    </citation>
    <scope>NUCLEOTIDE SEQUENCE [LARGE SCALE GENOMIC DNA]</scope>
    <source>
        <strain evidence="3 4">ATCC 25954</strain>
    </source>
</reference>
<dbReference type="Proteomes" id="UP000006072">
    <property type="component" value="Unassembled WGS sequence"/>
</dbReference>
<protein>
    <recommendedName>
        <fullName evidence="5">WD40 domain-containing protein</fullName>
    </recommendedName>
</protein>
<dbReference type="eggNOG" id="COG5276">
    <property type="taxonomic scope" value="Bacteria"/>
</dbReference>
<evidence type="ECO:0000256" key="1">
    <source>
        <dbReference type="SAM" id="MobiDB-lite"/>
    </source>
</evidence>
<evidence type="ECO:0008006" key="5">
    <source>
        <dbReference type="Google" id="ProtNLM"/>
    </source>
</evidence>
<comment type="caution">
    <text evidence="3">The sequence shown here is derived from an EMBL/GenBank/DDBJ whole genome shotgun (WGS) entry which is preliminary data.</text>
</comment>
<organism evidence="3 4">
    <name type="scientific">Mycolicibacterium vaccae ATCC 25954</name>
    <dbReference type="NCBI Taxonomy" id="1194972"/>
    <lineage>
        <taxon>Bacteria</taxon>
        <taxon>Bacillati</taxon>
        <taxon>Actinomycetota</taxon>
        <taxon>Actinomycetes</taxon>
        <taxon>Mycobacteriales</taxon>
        <taxon>Mycobacteriaceae</taxon>
        <taxon>Mycolicibacterium</taxon>
    </lineage>
</organism>
<dbReference type="eggNOG" id="COG3291">
    <property type="taxonomic scope" value="Bacteria"/>
</dbReference>
<evidence type="ECO:0000313" key="4">
    <source>
        <dbReference type="Proteomes" id="UP000006072"/>
    </source>
</evidence>
<feature type="compositionally biased region" description="Acidic residues" evidence="1">
    <location>
        <begin position="107"/>
        <end position="116"/>
    </location>
</feature>
<name>K0UVY4_MYCVA</name>
<sequence length="562" mass="59858">MGAALLGFALAGSAVAAAADTGAESSVSSGPADTTTSQRSDADDTASEDSVRDDTESAEGDEAAEDAAEEVDAVEEGDAAEGTDAPEGTGQSAEGADDRDYEHLDTEPSDIGDEAEPAQTDVDPGPAAELVGAPEEEAHSSAISATEKVQLAAPTTAPKRTWSQVVSDFLDDWTADTEAWIDSLDVSDRAKARLEASFYAMRRTFFNQAPTVDPIQLTGVITGPVTGIVNADDPDGDRVVYRLVARPQQGKVKLNADGTYTYTPSADFDGVDTFRVIAIDLGLHVNLLDWFRPLGTRSTPLINQGAIKFDFAYDEATRHHWTADRQEALEAVADGLIWYFRVTKPVVLTYAVTGYDDTTVNVLASASALLTSNDAGFHRTRIQDEIITGVDTNGAEPDGTIRVNFAWNWAFTDPVAGNQFDFTTTLMHELLHSFGFGVYHPGTLAWSIYASLMVDKDRAAMINPDFTWNTALTPNTTGQNGGLYFGGANAVAAYGGLVPLYTPSTFAGGSSLHHLDDSTFTGESRKLMNAMLAPGTRIRTLSAVELGILKDLGYQVVPRSVG</sequence>
<evidence type="ECO:0000256" key="2">
    <source>
        <dbReference type="SAM" id="SignalP"/>
    </source>
</evidence>
<feature type="compositionally biased region" description="Polar residues" evidence="1">
    <location>
        <begin position="24"/>
        <end position="39"/>
    </location>
</feature>
<dbReference type="Gene3D" id="2.60.40.3440">
    <property type="match status" value="1"/>
</dbReference>
<feature type="signal peptide" evidence="2">
    <location>
        <begin position="1"/>
        <end position="18"/>
    </location>
</feature>
<dbReference type="EMBL" id="ALQA01000052">
    <property type="protein sequence ID" value="EJZ06778.1"/>
    <property type="molecule type" value="Genomic_DNA"/>
</dbReference>
<evidence type="ECO:0000313" key="3">
    <source>
        <dbReference type="EMBL" id="EJZ06778.1"/>
    </source>
</evidence>
<proteinExistence type="predicted"/>
<feature type="compositionally biased region" description="Low complexity" evidence="1">
    <location>
        <begin position="14"/>
        <end position="23"/>
    </location>
</feature>
<dbReference type="AlphaFoldDB" id="K0UVY4"/>
<keyword evidence="4" id="KW-1185">Reference proteome</keyword>
<dbReference type="Pfam" id="PF17963">
    <property type="entry name" value="Big_9"/>
    <property type="match status" value="1"/>
</dbReference>
<feature type="compositionally biased region" description="Acidic residues" evidence="1">
    <location>
        <begin position="56"/>
        <end position="81"/>
    </location>
</feature>
<dbReference type="HOGENOM" id="CLU_466782_0_0_11"/>
<feature type="compositionally biased region" description="Basic and acidic residues" evidence="1">
    <location>
        <begin position="96"/>
        <end position="106"/>
    </location>
</feature>
<keyword evidence="2" id="KW-0732">Signal</keyword>
<dbReference type="PATRIC" id="fig|1194972.3.peg.4119"/>
<accession>K0UVY4</accession>
<feature type="region of interest" description="Disordered" evidence="1">
    <location>
        <begin position="14"/>
        <end position="158"/>
    </location>
</feature>
<feature type="chain" id="PRO_5039251035" description="WD40 domain-containing protein" evidence="2">
    <location>
        <begin position="19"/>
        <end position="562"/>
    </location>
</feature>
<gene>
    <name evidence="3" type="ORF">MVAC_20663</name>
</gene>